<comment type="caution">
    <text evidence="2">The sequence shown here is derived from an EMBL/GenBank/DDBJ whole genome shotgun (WGS) entry which is preliminary data.</text>
</comment>
<proteinExistence type="predicted"/>
<protein>
    <submittedName>
        <fullName evidence="2">Uncharacterized protein</fullName>
    </submittedName>
</protein>
<evidence type="ECO:0000313" key="2">
    <source>
        <dbReference type="EMBL" id="TNV82163.1"/>
    </source>
</evidence>
<keyword evidence="3" id="KW-1185">Reference proteome</keyword>
<dbReference type="EMBL" id="RRYP01005295">
    <property type="protein sequence ID" value="TNV82163.1"/>
    <property type="molecule type" value="Genomic_DNA"/>
</dbReference>
<name>A0A8J8NVA5_HALGN</name>
<feature type="region of interest" description="Disordered" evidence="1">
    <location>
        <begin position="400"/>
        <end position="421"/>
    </location>
</feature>
<feature type="region of interest" description="Disordered" evidence="1">
    <location>
        <begin position="135"/>
        <end position="164"/>
    </location>
</feature>
<sequence length="421" mass="48241">MKDWPDLEYLVFSLIKNQRQFNQGKAQKYIIQIKYCHSDLQIERMGDIKKVEFTRFRGGSNHSIGSLKGKSLQSLSFIMPIADNETISRITVLRPRPPPQGLLNQSKLAFNVEKVSVTQLMHKEQPTRLYLTQGTRQVRGSPDKAAEGEVKGSATKGIEPDTVFQPPKITNVNEIIHLTKAIEGEKGSDNMRNLDWILKLRQEEQAIIEARMKRILSKNDTTKPEPPQVYFKSLNRQSVEDKDKIQSDLHLKGNLCELYHIMSNRRQGPTPSGPSIQFLGSLRYGNRPASAVKHSHRFITGATKSKARLIDFPEFLPPQRSESKALLSKISSIKKVMHDEYDRNQETISGFESRAQAFPQYEDKQCFRTANTNDRLHLIQSNKQIQTIAWETNLRLSKEDREKRFSSVGHKRPQSTVNYGK</sequence>
<evidence type="ECO:0000256" key="1">
    <source>
        <dbReference type="SAM" id="MobiDB-lite"/>
    </source>
</evidence>
<dbReference type="AlphaFoldDB" id="A0A8J8NVA5"/>
<dbReference type="Proteomes" id="UP000785679">
    <property type="component" value="Unassembled WGS sequence"/>
</dbReference>
<organism evidence="2 3">
    <name type="scientific">Halteria grandinella</name>
    <dbReference type="NCBI Taxonomy" id="5974"/>
    <lineage>
        <taxon>Eukaryota</taxon>
        <taxon>Sar</taxon>
        <taxon>Alveolata</taxon>
        <taxon>Ciliophora</taxon>
        <taxon>Intramacronucleata</taxon>
        <taxon>Spirotrichea</taxon>
        <taxon>Stichotrichia</taxon>
        <taxon>Sporadotrichida</taxon>
        <taxon>Halteriidae</taxon>
        <taxon>Halteria</taxon>
    </lineage>
</organism>
<reference evidence="2" key="1">
    <citation type="submission" date="2019-06" db="EMBL/GenBank/DDBJ databases">
        <authorList>
            <person name="Zheng W."/>
        </authorList>
    </citation>
    <scope>NUCLEOTIDE SEQUENCE</scope>
    <source>
        <strain evidence="2">QDHG01</strain>
    </source>
</reference>
<feature type="compositionally biased region" description="Basic and acidic residues" evidence="1">
    <location>
        <begin position="141"/>
        <end position="150"/>
    </location>
</feature>
<evidence type="ECO:0000313" key="3">
    <source>
        <dbReference type="Proteomes" id="UP000785679"/>
    </source>
</evidence>
<gene>
    <name evidence="2" type="ORF">FGO68_gene16337</name>
</gene>
<accession>A0A8J8NVA5</accession>